<sequence length="1239" mass="132382">MGTMQLDEDLKLDMDDSGCVQDEPSPTKSGGVDAPTTGVQLLDLSDDVLLYILRHCVPRDLKALGFCCTRLARLVLERSLWRDVDARDHPCGRARFGWIVGALHGDTTRLMVAGHARDAVGCLGYIVGRHPDQRELEHQEQIARVIGVEPIEIGLVDLPEMPMGRGRRPQARFQISAHQLPRRTDSPTWPEERERDGFEVVALDPHPVGEEQDCLGPRFTVGARLLGQLGRRCPRLAVLALEYCNINCRMTAISQFPPTLRELSLRGTKCFNQPLDKSFLFKIQDYLPDLETVDVSECDWLEPSSLLPLSKLRALLCLRARHATRLCEFVAYASLAARYGFRSLVELDLRGCPVGDSEVSALGWLPSLRELRLQALPLPPAPLATHRHEEAAATHSESLLEYWEQQEPEFFRNRVQLDTEPMDCSMRPDANGECANEPENGEGVLNGDLNNGQETEDTGEGTSGRGSDGAGPTKRKTGGDDEQATCSKRKKPTEGADEKKDVEGNREGEIEHDGSVVNSDGTEGPRRVDNAGNLEGTSNDGEGSKSSEAIGGGSGTREEYAGRSEAGDDNAKRPERCAECGLNLEGDDDDEDQGEKLNNPERHGDNGEIAEGRAENGERPEGRGNNVERPEGRGNNGDRSGRRRRKDDRDRRAGHGRGSGSDGPDNGAPRRRFRAEEVCINVINRRGNVRVQVQGGNRVRRAARQGAARQAGAAPAGDGRGPAGPGVASAGERQEPGGSASPRPGAADPESAQLGVAQPEAVGQGAGELGEERQGAVQPEVAQQEGRQRTAAQGAARQDAMTLEVGSRGTVILEVGGQGAISLEVGRQGDMRVEMERPGVSGQGAAVQGAERQGAVEPQAAREAAAGQRAAVNGRARQGLLGPELARQVAAECIDLMHEAMRPRQLASVVMRDGVGVGLGVPVMIRPDGTRYRVALQEIVRQRVMEPAEGRQRPVGQRAARQRAAGQEGRASRHRAAAQGPARQRARRGPSRPQAAGRRAPAQRAEEQGAAAQQAAEQGAEQGAVQGAERGAGADGAEGAAGGGEGAPREGVLQASVAAQVSFICFRGHGCDPPPAPEPEPQCNDPQYRALYFNFGHPSHVVYGPPRHVSFVAERAGAGLPPQDPAALVSDASVRRFGRADGERVSYVVVGPGGAQAAGAEPPGAQAAARPERSALHELSLVGYRHVTDRSLVHLASAAPELRRLDVRGSGVSEAGVQRFRALRPDCEVLHGDAPPADA</sequence>
<dbReference type="PROSITE" id="PS50181">
    <property type="entry name" value="FBOX"/>
    <property type="match status" value="1"/>
</dbReference>
<dbReference type="Pfam" id="PF00646">
    <property type="entry name" value="F-box"/>
    <property type="match status" value="1"/>
</dbReference>
<dbReference type="SUPFAM" id="SSF52047">
    <property type="entry name" value="RNI-like"/>
    <property type="match status" value="1"/>
</dbReference>
<evidence type="ECO:0000313" key="5">
    <source>
        <dbReference type="Proteomes" id="UP000837857"/>
    </source>
</evidence>
<feature type="compositionally biased region" description="Basic and acidic residues" evidence="2">
    <location>
        <begin position="492"/>
        <end position="514"/>
    </location>
</feature>
<feature type="compositionally biased region" description="Basic and acidic residues" evidence="2">
    <location>
        <begin position="594"/>
        <end position="632"/>
    </location>
</feature>
<dbReference type="SMART" id="SM00367">
    <property type="entry name" value="LRR_CC"/>
    <property type="match status" value="4"/>
</dbReference>
<dbReference type="EMBL" id="OW152842">
    <property type="protein sequence ID" value="CAH2064899.1"/>
    <property type="molecule type" value="Genomic_DNA"/>
</dbReference>
<evidence type="ECO:0000256" key="1">
    <source>
        <dbReference type="ARBA" id="ARBA00022786"/>
    </source>
</evidence>
<dbReference type="InterPro" id="IPR032675">
    <property type="entry name" value="LRR_dom_sf"/>
</dbReference>
<accession>A0ABN8IRS1</accession>
<gene>
    <name evidence="4" type="ORF">IPOD504_LOCUS12948</name>
</gene>
<proteinExistence type="predicted"/>
<keyword evidence="1" id="KW-0833">Ubl conjugation pathway</keyword>
<feature type="domain" description="F-box" evidence="3">
    <location>
        <begin position="38"/>
        <end position="84"/>
    </location>
</feature>
<dbReference type="Proteomes" id="UP000837857">
    <property type="component" value="Chromosome 30"/>
</dbReference>
<feature type="region of interest" description="Disordered" evidence="2">
    <location>
        <begin position="14"/>
        <end position="35"/>
    </location>
</feature>
<dbReference type="InterPro" id="IPR036047">
    <property type="entry name" value="F-box-like_dom_sf"/>
</dbReference>
<dbReference type="SUPFAM" id="SSF81383">
    <property type="entry name" value="F-box domain"/>
    <property type="match status" value="1"/>
</dbReference>
<organism evidence="4 5">
    <name type="scientific">Iphiclides podalirius</name>
    <name type="common">scarce swallowtail</name>
    <dbReference type="NCBI Taxonomy" id="110791"/>
    <lineage>
        <taxon>Eukaryota</taxon>
        <taxon>Metazoa</taxon>
        <taxon>Ecdysozoa</taxon>
        <taxon>Arthropoda</taxon>
        <taxon>Hexapoda</taxon>
        <taxon>Insecta</taxon>
        <taxon>Pterygota</taxon>
        <taxon>Neoptera</taxon>
        <taxon>Endopterygota</taxon>
        <taxon>Lepidoptera</taxon>
        <taxon>Glossata</taxon>
        <taxon>Ditrysia</taxon>
        <taxon>Papilionoidea</taxon>
        <taxon>Papilionidae</taxon>
        <taxon>Papilioninae</taxon>
        <taxon>Iphiclides</taxon>
    </lineage>
</organism>
<evidence type="ECO:0000259" key="3">
    <source>
        <dbReference type="PROSITE" id="PS50181"/>
    </source>
</evidence>
<feature type="region of interest" description="Disordered" evidence="2">
    <location>
        <begin position="947"/>
        <end position="1048"/>
    </location>
</feature>
<dbReference type="Gene3D" id="3.80.10.10">
    <property type="entry name" value="Ribonuclease Inhibitor"/>
    <property type="match status" value="2"/>
</dbReference>
<evidence type="ECO:0000313" key="4">
    <source>
        <dbReference type="EMBL" id="CAH2064899.1"/>
    </source>
</evidence>
<feature type="region of interest" description="Disordered" evidence="2">
    <location>
        <begin position="421"/>
        <end position="801"/>
    </location>
</feature>
<keyword evidence="5" id="KW-1185">Reference proteome</keyword>
<reference evidence="4" key="1">
    <citation type="submission" date="2022-03" db="EMBL/GenBank/DDBJ databases">
        <authorList>
            <person name="Martin H S."/>
        </authorList>
    </citation>
    <scope>NUCLEOTIDE SEQUENCE</scope>
</reference>
<feature type="compositionally biased region" description="Low complexity" evidence="2">
    <location>
        <begin position="782"/>
        <end position="798"/>
    </location>
</feature>
<feature type="compositionally biased region" description="Low complexity" evidence="2">
    <location>
        <begin position="953"/>
        <end position="969"/>
    </location>
</feature>
<dbReference type="InterPro" id="IPR006553">
    <property type="entry name" value="Leu-rich_rpt_Cys-con_subtyp"/>
</dbReference>
<feature type="compositionally biased region" description="Gly residues" evidence="2">
    <location>
        <begin position="1033"/>
        <end position="1046"/>
    </location>
</feature>
<dbReference type="PANTHER" id="PTHR13318:SF190">
    <property type="entry name" value="PARTNER OF PAIRED, ISOFORM B"/>
    <property type="match status" value="1"/>
</dbReference>
<protein>
    <recommendedName>
        <fullName evidence="3">F-box domain-containing protein</fullName>
    </recommendedName>
</protein>
<name>A0ABN8IRS1_9NEOP</name>
<feature type="compositionally biased region" description="Polar residues" evidence="2">
    <location>
        <begin position="535"/>
        <end position="547"/>
    </location>
</feature>
<feature type="non-terminal residue" evidence="4">
    <location>
        <position position="1239"/>
    </location>
</feature>
<dbReference type="PANTHER" id="PTHR13318">
    <property type="entry name" value="PARTNER OF PAIRED, ISOFORM B-RELATED"/>
    <property type="match status" value="1"/>
</dbReference>
<feature type="compositionally biased region" description="Low complexity" evidence="2">
    <location>
        <begin position="680"/>
        <end position="697"/>
    </location>
</feature>
<feature type="compositionally biased region" description="Basic and acidic residues" evidence="2">
    <location>
        <begin position="556"/>
        <end position="578"/>
    </location>
</feature>
<feature type="compositionally biased region" description="Low complexity" evidence="2">
    <location>
        <begin position="991"/>
        <end position="1032"/>
    </location>
</feature>
<evidence type="ECO:0000256" key="2">
    <source>
        <dbReference type="SAM" id="MobiDB-lite"/>
    </source>
</evidence>
<dbReference type="InterPro" id="IPR001810">
    <property type="entry name" value="F-box_dom"/>
</dbReference>
<feature type="compositionally biased region" description="Low complexity" evidence="2">
    <location>
        <begin position="704"/>
        <end position="717"/>
    </location>
</feature>